<dbReference type="EMBL" id="JAAOAV010000117">
    <property type="protein sequence ID" value="KAF5597447.1"/>
    <property type="molecule type" value="Genomic_DNA"/>
</dbReference>
<evidence type="ECO:0000313" key="9">
    <source>
        <dbReference type="Proteomes" id="UP000547976"/>
    </source>
</evidence>
<name>A0A8H5PII5_GIBSU</name>
<feature type="transmembrane region" description="Helical" evidence="6">
    <location>
        <begin position="210"/>
        <end position="233"/>
    </location>
</feature>
<keyword evidence="7" id="KW-0732">Signal</keyword>
<dbReference type="OrthoDB" id="5103151at2759"/>
<sequence length="291" mass="31204">MDRPNTILVLLLLYLQSHIVPVQCDSIIGYTVTDGTTQTLSCPSSLSFRTTFTFAGDTDTYAHCDWFTTDDIYRVGTSCIDNTAYFTQWLEDGGSTSSTLVCNGDCVAVRLYDNPDDLNDLRWLVSCDDSIGVSTRISTLFLEDPTDWDTTTESTTTTSESSTTVADSASSTEFETSSSATFPSPTSEPEETESPTDRGNKGGDGPSGGVIAGAVVGSIVGVALIVGIIILAFRMGRRSRGDTEGTSGGFRDSLRSIPIPTMTSPQLEPKPPVPVIQPVFVQDSQPYHSNN</sequence>
<evidence type="ECO:0000313" key="8">
    <source>
        <dbReference type="EMBL" id="KAF5597447.1"/>
    </source>
</evidence>
<keyword evidence="9" id="KW-1185">Reference proteome</keyword>
<dbReference type="RefSeq" id="XP_036535972.1">
    <property type="nucleotide sequence ID" value="XM_036686893.1"/>
</dbReference>
<proteinExistence type="predicted"/>
<evidence type="ECO:0000256" key="1">
    <source>
        <dbReference type="ARBA" id="ARBA00004167"/>
    </source>
</evidence>
<feature type="signal peptide" evidence="7">
    <location>
        <begin position="1"/>
        <end position="24"/>
    </location>
</feature>
<keyword evidence="3 6" id="KW-1133">Transmembrane helix</keyword>
<accession>A0A8H5PII5</accession>
<feature type="chain" id="PRO_5034142092" evidence="7">
    <location>
        <begin position="25"/>
        <end position="291"/>
    </location>
</feature>
<evidence type="ECO:0000256" key="5">
    <source>
        <dbReference type="SAM" id="MobiDB-lite"/>
    </source>
</evidence>
<dbReference type="PANTHER" id="PTHR15549">
    <property type="entry name" value="PAIRED IMMUNOGLOBULIN-LIKE TYPE 2 RECEPTOR"/>
    <property type="match status" value="1"/>
</dbReference>
<dbReference type="GO" id="GO:0016020">
    <property type="term" value="C:membrane"/>
    <property type="evidence" value="ECO:0007669"/>
    <property type="project" value="UniProtKB-SubCell"/>
</dbReference>
<feature type="compositionally biased region" description="Low complexity" evidence="5">
    <location>
        <begin position="148"/>
        <end position="187"/>
    </location>
</feature>
<dbReference type="GO" id="GO:0071944">
    <property type="term" value="C:cell periphery"/>
    <property type="evidence" value="ECO:0007669"/>
    <property type="project" value="UniProtKB-ARBA"/>
</dbReference>
<evidence type="ECO:0000256" key="7">
    <source>
        <dbReference type="SAM" id="SignalP"/>
    </source>
</evidence>
<evidence type="ECO:0000256" key="2">
    <source>
        <dbReference type="ARBA" id="ARBA00022692"/>
    </source>
</evidence>
<dbReference type="InterPro" id="IPR051694">
    <property type="entry name" value="Immunoregulatory_rcpt-like"/>
</dbReference>
<gene>
    <name evidence="8" type="ORF">FSUBG_8480</name>
</gene>
<comment type="caution">
    <text evidence="8">The sequence shown here is derived from an EMBL/GenBank/DDBJ whole genome shotgun (WGS) entry which is preliminary data.</text>
</comment>
<keyword evidence="2 6" id="KW-0812">Transmembrane</keyword>
<protein>
    <submittedName>
        <fullName evidence="8">Uncharacterized protein</fullName>
    </submittedName>
</protein>
<evidence type="ECO:0000256" key="6">
    <source>
        <dbReference type="SAM" id="Phobius"/>
    </source>
</evidence>
<feature type="region of interest" description="Disordered" evidence="5">
    <location>
        <begin position="238"/>
        <end position="274"/>
    </location>
</feature>
<keyword evidence="4 6" id="KW-0472">Membrane</keyword>
<organism evidence="8 9">
    <name type="scientific">Gibberella subglutinans</name>
    <name type="common">Fusarium subglutinans</name>
    <dbReference type="NCBI Taxonomy" id="42677"/>
    <lineage>
        <taxon>Eukaryota</taxon>
        <taxon>Fungi</taxon>
        <taxon>Dikarya</taxon>
        <taxon>Ascomycota</taxon>
        <taxon>Pezizomycotina</taxon>
        <taxon>Sordariomycetes</taxon>
        <taxon>Hypocreomycetidae</taxon>
        <taxon>Hypocreales</taxon>
        <taxon>Nectriaceae</taxon>
        <taxon>Fusarium</taxon>
        <taxon>Fusarium fujikuroi species complex</taxon>
    </lineage>
</organism>
<dbReference type="GeneID" id="59321611"/>
<comment type="subcellular location">
    <subcellularLocation>
        <location evidence="1">Membrane</location>
        <topology evidence="1">Single-pass membrane protein</topology>
    </subcellularLocation>
</comment>
<evidence type="ECO:0000256" key="3">
    <source>
        <dbReference type="ARBA" id="ARBA00022989"/>
    </source>
</evidence>
<evidence type="ECO:0000256" key="4">
    <source>
        <dbReference type="ARBA" id="ARBA00023136"/>
    </source>
</evidence>
<feature type="region of interest" description="Disordered" evidence="5">
    <location>
        <begin position="148"/>
        <end position="206"/>
    </location>
</feature>
<dbReference type="AlphaFoldDB" id="A0A8H5PII5"/>
<dbReference type="Proteomes" id="UP000547976">
    <property type="component" value="Unassembled WGS sequence"/>
</dbReference>
<reference evidence="8 9" key="1">
    <citation type="submission" date="2020-05" db="EMBL/GenBank/DDBJ databases">
        <title>Identification and distribution of gene clusters putatively required for synthesis of sphingolipid metabolism inhibitors in phylogenetically diverse species of the filamentous fungus Fusarium.</title>
        <authorList>
            <person name="Kim H.-S."/>
            <person name="Busman M."/>
            <person name="Brown D.W."/>
            <person name="Divon H."/>
            <person name="Uhlig S."/>
            <person name="Proctor R.H."/>
        </authorList>
    </citation>
    <scope>NUCLEOTIDE SEQUENCE [LARGE SCALE GENOMIC DNA]</scope>
    <source>
        <strain evidence="8 9">NRRL 66333</strain>
    </source>
</reference>
<dbReference type="CDD" id="cd12087">
    <property type="entry name" value="TM_EGFR-like"/>
    <property type="match status" value="1"/>
</dbReference>